<comment type="subcellular location">
    <subcellularLocation>
        <location evidence="1">Cell inner membrane</location>
        <topology evidence="1">Multi-pass membrane protein</topology>
    </subcellularLocation>
    <subcellularLocation>
        <location evidence="8">Cell membrane</location>
        <topology evidence="8">Multi-pass membrane protein</topology>
    </subcellularLocation>
</comment>
<evidence type="ECO:0000256" key="4">
    <source>
        <dbReference type="ARBA" id="ARBA00022519"/>
    </source>
</evidence>
<reference evidence="10 11" key="1">
    <citation type="submission" date="2017-03" db="EMBL/GenBank/DDBJ databases">
        <title>Complete genome sequence of Paenibacillus Kribbensis producing bioflocculants.</title>
        <authorList>
            <person name="Lee H.-G."/>
            <person name="Oh H.-M."/>
        </authorList>
    </citation>
    <scope>NUCLEOTIDE SEQUENCE [LARGE SCALE GENOMIC DNA]</scope>
    <source>
        <strain evidence="10 11">AM49</strain>
    </source>
</reference>
<accession>A0A222WFW3</accession>
<dbReference type="Pfam" id="PF00528">
    <property type="entry name" value="BPD_transp_1"/>
    <property type="match status" value="1"/>
</dbReference>
<dbReference type="RefSeq" id="WP_010346988.1">
    <property type="nucleotide sequence ID" value="NZ_CP020028.1"/>
</dbReference>
<evidence type="ECO:0000256" key="7">
    <source>
        <dbReference type="ARBA" id="ARBA00023136"/>
    </source>
</evidence>
<dbReference type="SUPFAM" id="SSF161098">
    <property type="entry name" value="MetI-like"/>
    <property type="match status" value="1"/>
</dbReference>
<evidence type="ECO:0000256" key="8">
    <source>
        <dbReference type="RuleBase" id="RU363032"/>
    </source>
</evidence>
<feature type="transmembrane region" description="Helical" evidence="8">
    <location>
        <begin position="227"/>
        <end position="248"/>
    </location>
</feature>
<keyword evidence="2 8" id="KW-0813">Transport</keyword>
<dbReference type="KEGG" id="pkb:B4V02_00545"/>
<dbReference type="InterPro" id="IPR035906">
    <property type="entry name" value="MetI-like_sf"/>
</dbReference>
<keyword evidence="6 8" id="KW-1133">Transmembrane helix</keyword>
<dbReference type="STRING" id="172713.GCA_001705305_03039"/>
<feature type="transmembrane region" description="Helical" evidence="8">
    <location>
        <begin position="56"/>
        <end position="79"/>
    </location>
</feature>
<feature type="transmembrane region" description="Helical" evidence="8">
    <location>
        <begin position="127"/>
        <end position="147"/>
    </location>
</feature>
<organism evidence="10 11">
    <name type="scientific">Paenibacillus kribbensis</name>
    <dbReference type="NCBI Taxonomy" id="172713"/>
    <lineage>
        <taxon>Bacteria</taxon>
        <taxon>Bacillati</taxon>
        <taxon>Bacillota</taxon>
        <taxon>Bacilli</taxon>
        <taxon>Bacillales</taxon>
        <taxon>Paenibacillaceae</taxon>
        <taxon>Paenibacillus</taxon>
    </lineage>
</organism>
<dbReference type="GO" id="GO:0055085">
    <property type="term" value="P:transmembrane transport"/>
    <property type="evidence" value="ECO:0007669"/>
    <property type="project" value="InterPro"/>
</dbReference>
<keyword evidence="3" id="KW-1003">Cell membrane</keyword>
<comment type="similarity">
    <text evidence="8">Belongs to the binding-protein-dependent transport system permease family.</text>
</comment>
<evidence type="ECO:0000256" key="6">
    <source>
        <dbReference type="ARBA" id="ARBA00022989"/>
    </source>
</evidence>
<gene>
    <name evidence="10" type="ORF">B4V02_00545</name>
</gene>
<name>A0A222WFW3_9BACL</name>
<keyword evidence="5 8" id="KW-0812">Transmembrane</keyword>
<dbReference type="Gene3D" id="1.10.3720.10">
    <property type="entry name" value="MetI-like"/>
    <property type="match status" value="1"/>
</dbReference>
<feature type="transmembrane region" description="Helical" evidence="8">
    <location>
        <begin position="7"/>
        <end position="36"/>
    </location>
</feature>
<evidence type="ECO:0000313" key="10">
    <source>
        <dbReference type="EMBL" id="ASR45300.1"/>
    </source>
</evidence>
<feature type="transmembrane region" description="Helical" evidence="8">
    <location>
        <begin position="100"/>
        <end position="121"/>
    </location>
</feature>
<keyword evidence="4" id="KW-0997">Cell inner membrane</keyword>
<dbReference type="CDD" id="cd06261">
    <property type="entry name" value="TM_PBP2"/>
    <property type="match status" value="1"/>
</dbReference>
<dbReference type="PROSITE" id="PS50928">
    <property type="entry name" value="ABC_TM1"/>
    <property type="match status" value="1"/>
</dbReference>
<dbReference type="OrthoDB" id="725at2"/>
<evidence type="ECO:0000256" key="1">
    <source>
        <dbReference type="ARBA" id="ARBA00004429"/>
    </source>
</evidence>
<dbReference type="PANTHER" id="PTHR43357:SF4">
    <property type="entry name" value="INNER MEMBRANE ABC TRANSPORTER PERMEASE PROTEIN YDCV"/>
    <property type="match status" value="1"/>
</dbReference>
<dbReference type="AlphaFoldDB" id="A0A222WFW3"/>
<dbReference type="Proteomes" id="UP000214666">
    <property type="component" value="Chromosome"/>
</dbReference>
<evidence type="ECO:0000256" key="5">
    <source>
        <dbReference type="ARBA" id="ARBA00022692"/>
    </source>
</evidence>
<dbReference type="EMBL" id="CP020028">
    <property type="protein sequence ID" value="ASR45300.1"/>
    <property type="molecule type" value="Genomic_DNA"/>
</dbReference>
<keyword evidence="7 8" id="KW-0472">Membrane</keyword>
<dbReference type="GO" id="GO:0005886">
    <property type="term" value="C:plasma membrane"/>
    <property type="evidence" value="ECO:0007669"/>
    <property type="project" value="UniProtKB-SubCell"/>
</dbReference>
<feature type="domain" description="ABC transmembrane type-1" evidence="9">
    <location>
        <begin position="61"/>
        <end position="248"/>
    </location>
</feature>
<keyword evidence="11" id="KW-1185">Reference proteome</keyword>
<dbReference type="GeneID" id="71024434"/>
<dbReference type="InterPro" id="IPR000515">
    <property type="entry name" value="MetI-like"/>
</dbReference>
<dbReference type="PANTHER" id="PTHR43357">
    <property type="entry name" value="INNER MEMBRANE ABC TRANSPORTER PERMEASE PROTEIN YDCV"/>
    <property type="match status" value="1"/>
</dbReference>
<feature type="transmembrane region" description="Helical" evidence="8">
    <location>
        <begin position="184"/>
        <end position="207"/>
    </location>
</feature>
<evidence type="ECO:0000256" key="2">
    <source>
        <dbReference type="ARBA" id="ARBA00022448"/>
    </source>
</evidence>
<protein>
    <submittedName>
        <fullName evidence="10">ABC transporter permease</fullName>
    </submittedName>
</protein>
<evidence type="ECO:0000256" key="3">
    <source>
        <dbReference type="ARBA" id="ARBA00022475"/>
    </source>
</evidence>
<evidence type="ECO:0000313" key="11">
    <source>
        <dbReference type="Proteomes" id="UP000214666"/>
    </source>
</evidence>
<sequence>MQKLGKGIMYALIVIVSLFMMIPLLFTVIGSFANYWGSSLFASGWTLKWYREVFHYYGATILFTLVIAVSTVIINVLLGTMTAYQFSKTNSRWMMIMEEILTLPIAVPGVAIALALIQTYAPLREAGWLILLGHVIVTFPLIFRTVLGTLRTKNFKALDESAATLGAGPFYRFFYVILPSIKSAVLSGAMLVFLLSLGEFNMTFFLYTPLKVTLPVGLYEAYSSLRIEIGSAYTVVFLVIAVPLMFILHKLNQSSTYTRGGV</sequence>
<proteinExistence type="inferred from homology"/>
<evidence type="ECO:0000259" key="9">
    <source>
        <dbReference type="PROSITE" id="PS50928"/>
    </source>
</evidence>